<dbReference type="InterPro" id="IPR021786">
    <property type="entry name" value="Cdc5p/Cef1_C"/>
</dbReference>
<evidence type="ECO:0000256" key="1">
    <source>
        <dbReference type="ARBA" id="ARBA00010506"/>
    </source>
</evidence>
<keyword evidence="18" id="KW-1185">Reference proteome</keyword>
<dbReference type="EMBL" id="SOYY01000015">
    <property type="protein sequence ID" value="KAA0711633.1"/>
    <property type="molecule type" value="Genomic_DNA"/>
</dbReference>
<feature type="region of interest" description="Disordered" evidence="14">
    <location>
        <begin position="249"/>
        <end position="275"/>
    </location>
</feature>
<dbReference type="GO" id="GO:0000398">
    <property type="term" value="P:mRNA splicing, via spliceosome"/>
    <property type="evidence" value="ECO:0007669"/>
    <property type="project" value="InterPro"/>
</dbReference>
<dbReference type="Pfam" id="PF11831">
    <property type="entry name" value="Myb_Cef"/>
    <property type="match status" value="1"/>
</dbReference>
<comment type="caution">
    <text evidence="17">The sequence shown here is derived from an EMBL/GenBank/DDBJ whole genome shotgun (WGS) entry which is preliminary data.</text>
</comment>
<dbReference type="InterPro" id="IPR009057">
    <property type="entry name" value="Homeodomain-like_sf"/>
</dbReference>
<dbReference type="GO" id="GO:0006281">
    <property type="term" value="P:DNA repair"/>
    <property type="evidence" value="ECO:0007669"/>
    <property type="project" value="UniProtKB-KW"/>
</dbReference>
<keyword evidence="6" id="KW-0175">Coiled coil</keyword>
<dbReference type="PANTHER" id="PTHR45885:SF1">
    <property type="entry name" value="CELL DIVISION CYCLE 5-LIKE PROTEIN"/>
    <property type="match status" value="1"/>
</dbReference>
<evidence type="ECO:0000256" key="11">
    <source>
        <dbReference type="ARBA" id="ARBA00023306"/>
    </source>
</evidence>
<keyword evidence="9" id="KW-0234">DNA repair</keyword>
<evidence type="ECO:0000256" key="13">
    <source>
        <dbReference type="ARBA" id="ARBA00074456"/>
    </source>
</evidence>
<name>A0A5A9NQC1_9TELE</name>
<dbReference type="PANTHER" id="PTHR45885">
    <property type="entry name" value="CELL DIVISION CYCLE 5-LIKE PROTEIN"/>
    <property type="match status" value="1"/>
</dbReference>
<evidence type="ECO:0000259" key="16">
    <source>
        <dbReference type="PROSITE" id="PS51294"/>
    </source>
</evidence>
<evidence type="ECO:0000256" key="14">
    <source>
        <dbReference type="SAM" id="MobiDB-lite"/>
    </source>
</evidence>
<feature type="domain" description="Myb-like" evidence="15">
    <location>
        <begin position="3"/>
        <end position="54"/>
    </location>
</feature>
<keyword evidence="2" id="KW-0507">mRNA processing</keyword>
<proteinExistence type="inferred from homology"/>
<feature type="domain" description="Myb-like" evidence="15">
    <location>
        <begin position="55"/>
        <end position="104"/>
    </location>
</feature>
<dbReference type="FunFam" id="1.10.10.60:FF:000021">
    <property type="entry name" value="CDC5 cell division cycle 5-like"/>
    <property type="match status" value="1"/>
</dbReference>
<accession>A0A5A9NQC1</accession>
<dbReference type="InterPro" id="IPR047240">
    <property type="entry name" value="SANT_CDC5L_II"/>
</dbReference>
<dbReference type="GO" id="GO:0016607">
    <property type="term" value="C:nuclear speck"/>
    <property type="evidence" value="ECO:0007669"/>
    <property type="project" value="UniProtKB-ARBA"/>
</dbReference>
<dbReference type="Pfam" id="PF13921">
    <property type="entry name" value="Myb_DNA-bind_6"/>
    <property type="match status" value="1"/>
</dbReference>
<keyword evidence="10" id="KW-0539">Nucleus</keyword>
<keyword evidence="5" id="KW-0227">DNA damage</keyword>
<dbReference type="SUPFAM" id="SSF46689">
    <property type="entry name" value="Homeodomain-like"/>
    <property type="match status" value="2"/>
</dbReference>
<feature type="domain" description="HTH myb-type" evidence="16">
    <location>
        <begin position="1"/>
        <end position="58"/>
    </location>
</feature>
<keyword evidence="4" id="KW-0677">Repeat</keyword>
<feature type="compositionally biased region" description="Basic and acidic residues" evidence="14">
    <location>
        <begin position="118"/>
        <end position="127"/>
    </location>
</feature>
<dbReference type="GO" id="GO:0019904">
    <property type="term" value="F:protein domain specific binding"/>
    <property type="evidence" value="ECO:0007669"/>
    <property type="project" value="UniProtKB-ARBA"/>
</dbReference>
<evidence type="ECO:0000256" key="3">
    <source>
        <dbReference type="ARBA" id="ARBA00022728"/>
    </source>
</evidence>
<dbReference type="GO" id="GO:0051301">
    <property type="term" value="P:cell division"/>
    <property type="evidence" value="ECO:0007669"/>
    <property type="project" value="UniProtKB-KW"/>
</dbReference>
<dbReference type="GO" id="GO:0000977">
    <property type="term" value="F:RNA polymerase II transcription regulatory region sequence-specific DNA binding"/>
    <property type="evidence" value="ECO:0007669"/>
    <property type="project" value="TreeGrafter"/>
</dbReference>
<keyword evidence="11" id="KW-0131">Cell cycle</keyword>
<dbReference type="CDD" id="cd11659">
    <property type="entry name" value="SANT_CDC5_II"/>
    <property type="match status" value="1"/>
</dbReference>
<gene>
    <name evidence="17" type="ORF">E1301_Tti022527</name>
</gene>
<keyword evidence="17" id="KW-0132">Cell division</keyword>
<evidence type="ECO:0000259" key="15">
    <source>
        <dbReference type="PROSITE" id="PS50090"/>
    </source>
</evidence>
<comment type="function">
    <text evidence="12">DNA-binding protein involved in cell cycle control. May act as a transcription activator. Plays a role in pre-mRNA splicing as core component of precatalytic, catalytic and postcatalytic spliceosomal complexes. Component of the PRP19-CDC5L complex that forms an integral part of the spliceosome and is required for activating pre-mRNA splicing. The PRP19-CDC5L complex may also play a role in the response to DNA damage (DDR). As a component of the minor spliceosome, involved in the splicing of U12-type introns in pre-mRNAs.</text>
</comment>
<evidence type="ECO:0000256" key="12">
    <source>
        <dbReference type="ARBA" id="ARBA00057681"/>
    </source>
</evidence>
<dbReference type="PROSITE" id="PS50090">
    <property type="entry name" value="MYB_LIKE"/>
    <property type="match status" value="2"/>
</dbReference>
<feature type="region of interest" description="Disordered" evidence="14">
    <location>
        <begin position="110"/>
        <end position="143"/>
    </location>
</feature>
<evidence type="ECO:0000256" key="9">
    <source>
        <dbReference type="ARBA" id="ARBA00023204"/>
    </source>
</evidence>
<evidence type="ECO:0000313" key="17">
    <source>
        <dbReference type="EMBL" id="KAA0711633.1"/>
    </source>
</evidence>
<dbReference type="GO" id="GO:0000981">
    <property type="term" value="F:DNA-binding transcription factor activity, RNA polymerase II-specific"/>
    <property type="evidence" value="ECO:0007669"/>
    <property type="project" value="TreeGrafter"/>
</dbReference>
<dbReference type="GO" id="GO:0000974">
    <property type="term" value="C:Prp19 complex"/>
    <property type="evidence" value="ECO:0007669"/>
    <property type="project" value="InterPro"/>
</dbReference>
<protein>
    <recommendedName>
        <fullName evidence="13">Cell division cycle 5-like protein</fullName>
    </recommendedName>
</protein>
<dbReference type="Proteomes" id="UP000324632">
    <property type="component" value="Chromosome 15"/>
</dbReference>
<dbReference type="OrthoDB" id="1410009at2759"/>
<evidence type="ECO:0000256" key="8">
    <source>
        <dbReference type="ARBA" id="ARBA00023187"/>
    </source>
</evidence>
<dbReference type="InterPro" id="IPR047242">
    <property type="entry name" value="CDC5L/Cef1"/>
</dbReference>
<sequence>MPRIMIKGGVWRNTEDEILKAAVMKYGKNQWSRIASLLHRKSAKQCKARWYEWLDPSIKKTEWSREEEEKLLHLAKLMPTQWRTIAPIIGRTAAQCLEHYEYLLDKAAQRENEDDVGDDPRKLKPGEIDPNPETKPARPDPVDMDEDELEMLSEARARLANTQGKKAKRKAREKQLEEARRLAALQKRRELRAAGIDIQKKRKKKRGVDYNAEIPFAKKPAQGFYDTSMEQYDPLEPDFKRLRQQHLDGELRNEKEDHDRKKDRQKIKKKKESDLPSAILQTSGVSEFTKKRSKLVLPAPQISDAELEEVVKLGQASEIARQTAEESGITNSASSALLSEYNLTNSSMALRTPRTPAAQDKILQEAQNLMALTNVDTPLKGGLNTPLHESDFSGVTPQRQVVQTPNTVLSTPFRTPSHGSEGMTPQGGMTPKPPVGVTPGRTPLRDKLSINTEEGVVDYSDPSFAKLLQRESREQLKLGLMSLPLPKNDFEIVLPENAEKELEEAEVDESFVEDAAEIELCKQAVRDAEKEKELRQRHTAVQKDLPRPSEVNETILRPQNVEPPLTDLQQAEEMIKKEMITMIHFDCLHHPFSEAQMKKNKGVGSNSNSTDHVTYLDKTPYHKISEDELKKARELLLQEMEVVKHGMGHGDLSMEAYNQVWEECYSQVLYLPGQSRYTRANLASKKDRIESLEKKLEVNRGHMTTEAKRAAKMEKKMKILLGGYQSRSMGLLKQLSEVWDQVEQTHTELHTFEELKKQEDLAIPRRLEALREDGQRQQDREKELQLRFADLILEKQTLSQKF</sequence>
<evidence type="ECO:0000256" key="4">
    <source>
        <dbReference type="ARBA" id="ARBA00022737"/>
    </source>
</evidence>
<dbReference type="GO" id="GO:0005681">
    <property type="term" value="C:spliceosomal complex"/>
    <property type="evidence" value="ECO:0007669"/>
    <property type="project" value="UniProtKB-KW"/>
</dbReference>
<evidence type="ECO:0000256" key="2">
    <source>
        <dbReference type="ARBA" id="ARBA00022664"/>
    </source>
</evidence>
<reference evidence="17 18" key="1">
    <citation type="journal article" date="2019" name="Mol. Ecol. Resour.">
        <title>Chromosome-level genome assembly of Triplophysa tibetana, a fish adapted to the harsh high-altitude environment of the Tibetan Plateau.</title>
        <authorList>
            <person name="Yang X."/>
            <person name="Liu H."/>
            <person name="Ma Z."/>
            <person name="Zou Y."/>
            <person name="Zou M."/>
            <person name="Mao Y."/>
            <person name="Li X."/>
            <person name="Wang H."/>
            <person name="Chen T."/>
            <person name="Wang W."/>
            <person name="Yang R."/>
        </authorList>
    </citation>
    <scope>NUCLEOTIDE SEQUENCE [LARGE SCALE GENOMIC DNA]</scope>
    <source>
        <strain evidence="17">TTIB1903HZAU</strain>
        <tissue evidence="17">Muscle</tissue>
    </source>
</reference>
<dbReference type="FunFam" id="1.10.10.60:FF:000091">
    <property type="entry name" value="CDC5 cell division cycle 5-like"/>
    <property type="match status" value="1"/>
</dbReference>
<feature type="domain" description="HTH myb-type" evidence="16">
    <location>
        <begin position="59"/>
        <end position="108"/>
    </location>
</feature>
<feature type="compositionally biased region" description="Polar residues" evidence="14">
    <location>
        <begin position="409"/>
        <end position="418"/>
    </location>
</feature>
<evidence type="ECO:0000256" key="5">
    <source>
        <dbReference type="ARBA" id="ARBA00022763"/>
    </source>
</evidence>
<keyword evidence="8" id="KW-0508">mRNA splicing</keyword>
<evidence type="ECO:0000256" key="7">
    <source>
        <dbReference type="ARBA" id="ARBA00023125"/>
    </source>
</evidence>
<dbReference type="AlphaFoldDB" id="A0A5A9NQC1"/>
<feature type="region of interest" description="Disordered" evidence="14">
    <location>
        <begin position="409"/>
        <end position="444"/>
    </location>
</feature>
<dbReference type="Gene3D" id="1.10.10.60">
    <property type="entry name" value="Homeodomain-like"/>
    <property type="match status" value="2"/>
</dbReference>
<feature type="compositionally biased region" description="Basic and acidic residues" evidence="14">
    <location>
        <begin position="249"/>
        <end position="262"/>
    </location>
</feature>
<dbReference type="SMART" id="SM00717">
    <property type="entry name" value="SANT"/>
    <property type="match status" value="2"/>
</dbReference>
<evidence type="ECO:0000256" key="6">
    <source>
        <dbReference type="ARBA" id="ARBA00023054"/>
    </source>
</evidence>
<keyword evidence="7" id="KW-0238">DNA-binding</keyword>
<organism evidence="17 18">
    <name type="scientific">Triplophysa tibetana</name>
    <dbReference type="NCBI Taxonomy" id="1572043"/>
    <lineage>
        <taxon>Eukaryota</taxon>
        <taxon>Metazoa</taxon>
        <taxon>Chordata</taxon>
        <taxon>Craniata</taxon>
        <taxon>Vertebrata</taxon>
        <taxon>Euteleostomi</taxon>
        <taxon>Actinopterygii</taxon>
        <taxon>Neopterygii</taxon>
        <taxon>Teleostei</taxon>
        <taxon>Ostariophysi</taxon>
        <taxon>Cypriniformes</taxon>
        <taxon>Nemacheilidae</taxon>
        <taxon>Triplophysa</taxon>
    </lineage>
</organism>
<dbReference type="InterPro" id="IPR001005">
    <property type="entry name" value="SANT/Myb"/>
</dbReference>
<dbReference type="InterPro" id="IPR017930">
    <property type="entry name" value="Myb_dom"/>
</dbReference>
<comment type="similarity">
    <text evidence="1">Belongs to the CEF1 family.</text>
</comment>
<dbReference type="CDD" id="cd00167">
    <property type="entry name" value="SANT"/>
    <property type="match status" value="1"/>
</dbReference>
<dbReference type="PROSITE" id="PS51294">
    <property type="entry name" value="HTH_MYB"/>
    <property type="match status" value="2"/>
</dbReference>
<keyword evidence="3" id="KW-0747">Spliceosome</keyword>
<evidence type="ECO:0000313" key="18">
    <source>
        <dbReference type="Proteomes" id="UP000324632"/>
    </source>
</evidence>
<evidence type="ECO:0000256" key="10">
    <source>
        <dbReference type="ARBA" id="ARBA00023242"/>
    </source>
</evidence>